<evidence type="ECO:0008006" key="3">
    <source>
        <dbReference type="Google" id="ProtNLM"/>
    </source>
</evidence>
<evidence type="ECO:0000313" key="1">
    <source>
        <dbReference type="EMBL" id="MCW6536025.1"/>
    </source>
</evidence>
<gene>
    <name evidence="1" type="ORF">NEE01_14685</name>
</gene>
<comment type="caution">
    <text evidence="1">The sequence shown here is derived from an EMBL/GenBank/DDBJ whole genome shotgun (WGS) entry which is preliminary data.</text>
</comment>
<reference evidence="1" key="1">
    <citation type="submission" date="2022-06" db="EMBL/GenBank/DDBJ databases">
        <title>Sphingomonas sp. nov. isolated from rhizosphere soil of tomato.</title>
        <authorList>
            <person name="Dong H."/>
            <person name="Gao R."/>
        </authorList>
    </citation>
    <scope>NUCLEOTIDE SEQUENCE</scope>
    <source>
        <strain evidence="1">MMSM24</strain>
    </source>
</reference>
<accession>A0AA41Z8N1</accession>
<dbReference type="Proteomes" id="UP001165565">
    <property type="component" value="Unassembled WGS sequence"/>
</dbReference>
<keyword evidence="2" id="KW-1185">Reference proteome</keyword>
<organism evidence="1 2">
    <name type="scientific">Sphingomonas lycopersici</name>
    <dbReference type="NCBI Taxonomy" id="2951807"/>
    <lineage>
        <taxon>Bacteria</taxon>
        <taxon>Pseudomonadati</taxon>
        <taxon>Pseudomonadota</taxon>
        <taxon>Alphaproteobacteria</taxon>
        <taxon>Sphingomonadales</taxon>
        <taxon>Sphingomonadaceae</taxon>
        <taxon>Sphingomonas</taxon>
    </lineage>
</organism>
<name>A0AA41Z8N1_9SPHN</name>
<dbReference type="RefSeq" id="WP_265269450.1">
    <property type="nucleotide sequence ID" value="NZ_JANFAV010000010.1"/>
</dbReference>
<sequence>MIAAINPEPDERGSILFVGQDKAGHWLVQAQHGGLEGRFVSRDAALAFASAERRSIPGATVQLAAHPMISVFSFAPVRADERAV</sequence>
<dbReference type="AlphaFoldDB" id="A0AA41Z8N1"/>
<dbReference type="EMBL" id="JANFAV010000010">
    <property type="protein sequence ID" value="MCW6536025.1"/>
    <property type="molecule type" value="Genomic_DNA"/>
</dbReference>
<proteinExistence type="predicted"/>
<protein>
    <recommendedName>
        <fullName evidence="3">DUF2188 domain-containing protein</fullName>
    </recommendedName>
</protein>
<evidence type="ECO:0000313" key="2">
    <source>
        <dbReference type="Proteomes" id="UP001165565"/>
    </source>
</evidence>